<dbReference type="Gene3D" id="1.10.30.10">
    <property type="entry name" value="High mobility group box domain"/>
    <property type="match status" value="1"/>
</dbReference>
<reference evidence="5" key="1">
    <citation type="submission" date="2022-10" db="EMBL/GenBank/DDBJ databases">
        <title>Culturing micro-colonial fungi from biological soil crusts in the Mojave desert and describing Neophaeococcomyces mojavensis, and introducing the new genera and species Taxawa tesnikishii.</title>
        <authorList>
            <person name="Kurbessoian T."/>
            <person name="Stajich J.E."/>
        </authorList>
    </citation>
    <scope>NUCLEOTIDE SEQUENCE</scope>
    <source>
        <strain evidence="5">TK_1</strain>
    </source>
</reference>
<dbReference type="SMART" id="SM00398">
    <property type="entry name" value="HMG"/>
    <property type="match status" value="1"/>
</dbReference>
<keyword evidence="6" id="KW-1185">Reference proteome</keyword>
<dbReference type="PROSITE" id="PS50118">
    <property type="entry name" value="HMG_BOX_2"/>
    <property type="match status" value="1"/>
</dbReference>
<protein>
    <submittedName>
        <fullName evidence="5">High mobility group protein</fullName>
    </submittedName>
</protein>
<dbReference type="SUPFAM" id="SSF47095">
    <property type="entry name" value="HMG-box"/>
    <property type="match status" value="1"/>
</dbReference>
<feature type="compositionally biased region" description="Low complexity" evidence="3">
    <location>
        <begin position="261"/>
        <end position="284"/>
    </location>
</feature>
<dbReference type="InterPro" id="IPR009071">
    <property type="entry name" value="HMG_box_dom"/>
</dbReference>
<evidence type="ECO:0000256" key="3">
    <source>
        <dbReference type="SAM" id="MobiDB-lite"/>
    </source>
</evidence>
<keyword evidence="1 2" id="KW-0238">DNA-binding</keyword>
<feature type="DNA-binding region" description="HMG box" evidence="2">
    <location>
        <begin position="104"/>
        <end position="173"/>
    </location>
</feature>
<dbReference type="Proteomes" id="UP001172684">
    <property type="component" value="Unassembled WGS sequence"/>
</dbReference>
<evidence type="ECO:0000313" key="6">
    <source>
        <dbReference type="Proteomes" id="UP001172684"/>
    </source>
</evidence>
<gene>
    <name evidence="5" type="primary">HMO1</name>
    <name evidence="5" type="ORF">H2201_001448</name>
</gene>
<evidence type="ECO:0000256" key="1">
    <source>
        <dbReference type="ARBA" id="ARBA00023125"/>
    </source>
</evidence>
<evidence type="ECO:0000313" key="5">
    <source>
        <dbReference type="EMBL" id="KAJ9668400.1"/>
    </source>
</evidence>
<dbReference type="Pfam" id="PF00505">
    <property type="entry name" value="HMG_box"/>
    <property type="match status" value="1"/>
</dbReference>
<dbReference type="PANTHER" id="PTHR48112:SF5">
    <property type="entry name" value="BOX PROTEIN, PUTATIVE (AFU_ORTHOLOGUE AFUA_1G04550)-RELATED"/>
    <property type="match status" value="1"/>
</dbReference>
<sequence>MGRPKKEVKENGTPEGYVSKANFMRTRDSIVTGLTELENLVTNLRSAFVQHTSEVLSGQSAGPDTLAISNPLGNAGRGITPAPVEADVKQKKKKVKKEKDPNAPKRALTAYLLYAQHARSLIKAELGEGAKRGEVADEITKRWHEMPDGEKLMWKEAYQTNREKYKEELAEYVAKTGNAAPTEASPHDDEVPDADATAAALADDTEESSEDEDEEDEEEEVAKSPTPAPKLPTPPISQPVKTTKGRKAKAGKENGVTAELPSSAPQASQTSQASAKKSTQIPVPAATPEPAAPVKAKSPEKRKKEAKEAKESSPEEPKKKKSRKSKGGEESQSTQEAEAVPPPTSEKKPRKKRKSDAA</sequence>
<proteinExistence type="predicted"/>
<dbReference type="PANTHER" id="PTHR48112">
    <property type="entry name" value="HIGH MOBILITY GROUP PROTEIN DSP1"/>
    <property type="match status" value="1"/>
</dbReference>
<evidence type="ECO:0000256" key="2">
    <source>
        <dbReference type="PROSITE-ProRule" id="PRU00267"/>
    </source>
</evidence>
<accession>A0ABQ9P1B5</accession>
<name>A0ABQ9P1B5_9PEZI</name>
<keyword evidence="2" id="KW-0539">Nucleus</keyword>
<organism evidence="5 6">
    <name type="scientific">Coniosporium apollinis</name>
    <dbReference type="NCBI Taxonomy" id="61459"/>
    <lineage>
        <taxon>Eukaryota</taxon>
        <taxon>Fungi</taxon>
        <taxon>Dikarya</taxon>
        <taxon>Ascomycota</taxon>
        <taxon>Pezizomycotina</taxon>
        <taxon>Dothideomycetes</taxon>
        <taxon>Dothideomycetes incertae sedis</taxon>
        <taxon>Coniosporium</taxon>
    </lineage>
</organism>
<comment type="caution">
    <text evidence="5">The sequence shown here is derived from an EMBL/GenBank/DDBJ whole genome shotgun (WGS) entry which is preliminary data.</text>
</comment>
<feature type="compositionally biased region" description="Pro residues" evidence="3">
    <location>
        <begin position="226"/>
        <end position="237"/>
    </location>
</feature>
<feature type="region of interest" description="Disordered" evidence="3">
    <location>
        <begin position="174"/>
        <end position="358"/>
    </location>
</feature>
<feature type="compositionally biased region" description="Basic and acidic residues" evidence="3">
    <location>
        <begin position="297"/>
        <end position="318"/>
    </location>
</feature>
<dbReference type="InterPro" id="IPR036910">
    <property type="entry name" value="HMG_box_dom_sf"/>
</dbReference>
<feature type="region of interest" description="Disordered" evidence="3">
    <location>
        <begin position="78"/>
        <end position="103"/>
    </location>
</feature>
<feature type="compositionally biased region" description="Acidic residues" evidence="3">
    <location>
        <begin position="203"/>
        <end position="220"/>
    </location>
</feature>
<dbReference type="InterPro" id="IPR050342">
    <property type="entry name" value="HMGB"/>
</dbReference>
<evidence type="ECO:0000259" key="4">
    <source>
        <dbReference type="PROSITE" id="PS50118"/>
    </source>
</evidence>
<dbReference type="EMBL" id="JAPDRL010000007">
    <property type="protein sequence ID" value="KAJ9668400.1"/>
    <property type="molecule type" value="Genomic_DNA"/>
</dbReference>
<feature type="compositionally biased region" description="Basic residues" evidence="3">
    <location>
        <begin position="348"/>
        <end position="358"/>
    </location>
</feature>
<feature type="domain" description="HMG box" evidence="4">
    <location>
        <begin position="104"/>
        <end position="173"/>
    </location>
</feature>